<proteinExistence type="predicted"/>
<evidence type="ECO:0000313" key="3">
    <source>
        <dbReference type="Proteomes" id="UP000003692"/>
    </source>
</evidence>
<dbReference type="Pfam" id="PF13460">
    <property type="entry name" value="NAD_binding_10"/>
    <property type="match status" value="1"/>
</dbReference>
<accession>D4F0V0</accession>
<gene>
    <name evidence="2" type="ORF">EDWATA_00330</name>
</gene>
<feature type="domain" description="Semialdehyde dehydrogenase NAD-binding" evidence="1">
    <location>
        <begin position="15"/>
        <end position="113"/>
    </location>
</feature>
<dbReference type="EMBL" id="ADGK01000012">
    <property type="protein sequence ID" value="EFE24610.1"/>
    <property type="molecule type" value="Genomic_DNA"/>
</dbReference>
<dbReference type="Proteomes" id="UP000003692">
    <property type="component" value="Unassembled WGS sequence"/>
</dbReference>
<dbReference type="AlphaFoldDB" id="D4F0V0"/>
<name>D4F0V0_EDWTA</name>
<comment type="caution">
    <text evidence="2">The sequence shown here is derived from an EMBL/GenBank/DDBJ whole genome shotgun (WGS) entry which is preliminary data.</text>
</comment>
<dbReference type="HOGENOM" id="CLU_071330_2_0_6"/>
<dbReference type="PANTHER" id="PTHR14097:SF7">
    <property type="entry name" value="OXIDOREDUCTASE HTATIP2"/>
    <property type="match status" value="1"/>
</dbReference>
<evidence type="ECO:0000259" key="1">
    <source>
        <dbReference type="SMART" id="SM00859"/>
    </source>
</evidence>
<dbReference type="InterPro" id="IPR000534">
    <property type="entry name" value="Semialdehyde_DH_NAD-bd"/>
</dbReference>
<protein>
    <recommendedName>
        <fullName evidence="1">Semialdehyde dehydrogenase NAD-binding domain-containing protein</fullName>
    </recommendedName>
</protein>
<organism evidence="2 3">
    <name type="scientific">Edwardsiella tarda ATCC 23685</name>
    <dbReference type="NCBI Taxonomy" id="500638"/>
    <lineage>
        <taxon>Bacteria</taxon>
        <taxon>Pseudomonadati</taxon>
        <taxon>Pseudomonadota</taxon>
        <taxon>Gammaproteobacteria</taxon>
        <taxon>Enterobacterales</taxon>
        <taxon>Hafniaceae</taxon>
        <taxon>Edwardsiella</taxon>
    </lineage>
</organism>
<dbReference type="GO" id="GO:0016620">
    <property type="term" value="F:oxidoreductase activity, acting on the aldehyde or oxo group of donors, NAD or NADP as acceptor"/>
    <property type="evidence" value="ECO:0007669"/>
    <property type="project" value="InterPro"/>
</dbReference>
<dbReference type="Gene3D" id="3.40.50.720">
    <property type="entry name" value="NAD(P)-binding Rossmann-like Domain"/>
    <property type="match status" value="1"/>
</dbReference>
<reference evidence="2 3" key="1">
    <citation type="submission" date="2010-02" db="EMBL/GenBank/DDBJ databases">
        <authorList>
            <person name="Weinstock G."/>
            <person name="Sodergren E."/>
            <person name="Clifton S."/>
            <person name="Fulton L."/>
            <person name="Fulton B."/>
            <person name="Courtney L."/>
            <person name="Fronick C."/>
            <person name="Harrison M."/>
            <person name="Strong C."/>
            <person name="Farmer C."/>
            <person name="Delahaunty K."/>
            <person name="Markovic C."/>
            <person name="Hall O."/>
            <person name="Minx P."/>
            <person name="Tomlinson C."/>
            <person name="Mitreva M."/>
            <person name="Nelson J."/>
            <person name="Hou S."/>
            <person name="Wollam A."/>
            <person name="Pepin K.H."/>
            <person name="Johnson M."/>
            <person name="Bhonagiri V."/>
            <person name="Zhang X."/>
            <person name="Suruliraj S."/>
            <person name="Warren W."/>
            <person name="Chinwalla A."/>
            <person name="Mardis E.R."/>
            <person name="Wilson R.K."/>
        </authorList>
    </citation>
    <scope>NUCLEOTIDE SEQUENCE [LARGE SCALE GENOMIC DNA]</scope>
    <source>
        <strain evidence="2 3">ATCC 23685</strain>
    </source>
</reference>
<dbReference type="PANTHER" id="PTHR14097">
    <property type="entry name" value="OXIDOREDUCTASE HTATIP2"/>
    <property type="match status" value="1"/>
</dbReference>
<sequence>MESAYTEKGEEQPMNVLLLGATGLIGQTLLALLEQEPRVSQIYAPTRTALPSSAKLINPVETDICRAMLAWQGPCDVAFCCLGTTRKEAGSDSAFRYVDYSLVVECGEVALQHDCQHYVVVSALGANPQSPFLYSRTKGEMEKALELQAWRRLTLLRPSLLQGERAKPRLLEQLSEPFFRLLPEKWRAVEADSVARAMLHCALHPAPYRLQILESEQLARLAECCDA</sequence>
<dbReference type="SUPFAM" id="SSF51735">
    <property type="entry name" value="NAD(P)-binding Rossmann-fold domains"/>
    <property type="match status" value="1"/>
</dbReference>
<dbReference type="InterPro" id="IPR036291">
    <property type="entry name" value="NAD(P)-bd_dom_sf"/>
</dbReference>
<evidence type="ECO:0000313" key="2">
    <source>
        <dbReference type="EMBL" id="EFE24610.1"/>
    </source>
</evidence>
<dbReference type="InterPro" id="IPR016040">
    <property type="entry name" value="NAD(P)-bd_dom"/>
</dbReference>
<dbReference type="SMART" id="SM00859">
    <property type="entry name" value="Semialdhyde_dh"/>
    <property type="match status" value="1"/>
</dbReference>
<dbReference type="GO" id="GO:0051287">
    <property type="term" value="F:NAD binding"/>
    <property type="evidence" value="ECO:0007669"/>
    <property type="project" value="InterPro"/>
</dbReference>